<dbReference type="Proteomes" id="UP000266841">
    <property type="component" value="Unassembled WGS sequence"/>
</dbReference>
<comment type="caution">
    <text evidence="1">The sequence shown here is derived from an EMBL/GenBank/DDBJ whole genome shotgun (WGS) entry which is preliminary data.</text>
</comment>
<organism evidence="1 2">
    <name type="scientific">Thalassiosira oceanica</name>
    <name type="common">Marine diatom</name>
    <dbReference type="NCBI Taxonomy" id="159749"/>
    <lineage>
        <taxon>Eukaryota</taxon>
        <taxon>Sar</taxon>
        <taxon>Stramenopiles</taxon>
        <taxon>Ochrophyta</taxon>
        <taxon>Bacillariophyta</taxon>
        <taxon>Coscinodiscophyceae</taxon>
        <taxon>Thalassiosirophycidae</taxon>
        <taxon>Thalassiosirales</taxon>
        <taxon>Thalassiosiraceae</taxon>
        <taxon>Thalassiosira</taxon>
    </lineage>
</organism>
<evidence type="ECO:0000313" key="2">
    <source>
        <dbReference type="Proteomes" id="UP000266841"/>
    </source>
</evidence>
<name>K0SWA1_THAOC</name>
<dbReference type="AlphaFoldDB" id="K0SWA1"/>
<keyword evidence="2" id="KW-1185">Reference proteome</keyword>
<evidence type="ECO:0000313" key="1">
    <source>
        <dbReference type="EMBL" id="EJK62562.1"/>
    </source>
</evidence>
<protein>
    <submittedName>
        <fullName evidence="1">Uncharacterized protein</fullName>
    </submittedName>
</protein>
<accession>K0SWA1</accession>
<sequence>RRPCIDGDIPAQPILHRHILYEEDMKALPGARRYRRGTTDVNEQTVYTLEGVQSNKIKGQLSGVVAIFVPEWIPIESVPWISMDFQSNPEIA</sequence>
<feature type="non-terminal residue" evidence="1">
    <location>
        <position position="1"/>
    </location>
</feature>
<reference evidence="1 2" key="1">
    <citation type="journal article" date="2012" name="Genome Biol.">
        <title>Genome and low-iron response of an oceanic diatom adapted to chronic iron limitation.</title>
        <authorList>
            <person name="Lommer M."/>
            <person name="Specht M."/>
            <person name="Roy A.S."/>
            <person name="Kraemer L."/>
            <person name="Andreson R."/>
            <person name="Gutowska M.A."/>
            <person name="Wolf J."/>
            <person name="Bergner S.V."/>
            <person name="Schilhabel M.B."/>
            <person name="Klostermeier U.C."/>
            <person name="Beiko R.G."/>
            <person name="Rosenstiel P."/>
            <person name="Hippler M."/>
            <person name="Laroche J."/>
        </authorList>
    </citation>
    <scope>NUCLEOTIDE SEQUENCE [LARGE SCALE GENOMIC DNA]</scope>
    <source>
        <strain evidence="1 2">CCMP1005</strain>
    </source>
</reference>
<proteinExistence type="predicted"/>
<gene>
    <name evidence="1" type="ORF">THAOC_16818</name>
</gene>
<dbReference type="EMBL" id="AGNL01018773">
    <property type="protein sequence ID" value="EJK62562.1"/>
    <property type="molecule type" value="Genomic_DNA"/>
</dbReference>